<evidence type="ECO:0000313" key="3">
    <source>
        <dbReference type="Proteomes" id="UP000051749"/>
    </source>
</evidence>
<name>A0A0R2K9F5_9LACO</name>
<dbReference type="RefSeq" id="WP_057805562.1">
    <property type="nucleotide sequence ID" value="NZ_BJYP01000011.1"/>
</dbReference>
<organism evidence="1 3">
    <name type="scientific">Pediococcus ethanolidurans</name>
    <dbReference type="NCBI Taxonomy" id="319653"/>
    <lineage>
        <taxon>Bacteria</taxon>
        <taxon>Bacillati</taxon>
        <taxon>Bacillota</taxon>
        <taxon>Bacilli</taxon>
        <taxon>Lactobacillales</taxon>
        <taxon>Lactobacillaceae</taxon>
        <taxon>Pediococcus</taxon>
    </lineage>
</organism>
<dbReference type="OrthoDB" id="2300684at2"/>
<proteinExistence type="predicted"/>
<reference evidence="2 4" key="2">
    <citation type="submission" date="2016-10" db="EMBL/GenBank/DDBJ databases">
        <authorList>
            <person name="Varghese N."/>
            <person name="Submissions S."/>
        </authorList>
    </citation>
    <scope>NUCLEOTIDE SEQUENCE [LARGE SCALE GENOMIC DNA]</scope>
    <source>
        <strain evidence="2 4">CGMCC 1.3889</strain>
    </source>
</reference>
<dbReference type="Proteomes" id="UP000182818">
    <property type="component" value="Unassembled WGS sequence"/>
</dbReference>
<evidence type="ECO:0000313" key="1">
    <source>
        <dbReference type="EMBL" id="KRN82877.1"/>
    </source>
</evidence>
<evidence type="ECO:0000313" key="4">
    <source>
        <dbReference type="Proteomes" id="UP000182818"/>
    </source>
</evidence>
<sequence length="106" mass="11813">MADSVSTYVAHHSGGSNFNQSQFNIAPISNGIKLEKANIPKNLKAGSLVYQNAFDGQPQVTGRILKFYNNSALITIESSETFNELELREMNYRTVISYSHIRKMGV</sequence>
<dbReference type="PATRIC" id="fig|319653.3.peg.1861"/>
<accession>A0A0R2K9F5</accession>
<dbReference type="EMBL" id="JQBY01000006">
    <property type="protein sequence ID" value="KRN82877.1"/>
    <property type="molecule type" value="Genomic_DNA"/>
</dbReference>
<protein>
    <submittedName>
        <fullName evidence="1">Uncharacterized protein</fullName>
    </submittedName>
</protein>
<dbReference type="GeneID" id="76043186"/>
<evidence type="ECO:0000313" key="2">
    <source>
        <dbReference type="EMBL" id="SER18326.1"/>
    </source>
</evidence>
<keyword evidence="4" id="KW-1185">Reference proteome</keyword>
<dbReference type="STRING" id="319653.SAMN04487973_102168"/>
<dbReference type="AlphaFoldDB" id="A0A0R2K9F5"/>
<comment type="caution">
    <text evidence="1">The sequence shown here is derived from an EMBL/GenBank/DDBJ whole genome shotgun (WGS) entry which is preliminary data.</text>
</comment>
<dbReference type="EMBL" id="FOGK01000002">
    <property type="protein sequence ID" value="SER18326.1"/>
    <property type="molecule type" value="Genomic_DNA"/>
</dbReference>
<gene>
    <name evidence="1" type="ORF">IV87_GL001829</name>
    <name evidence="2" type="ORF">SAMN04487973_102168</name>
</gene>
<reference evidence="1 3" key="1">
    <citation type="journal article" date="2015" name="Genome Announc.">
        <title>Expanding the biotechnology potential of lactobacilli through comparative genomics of 213 strains and associated genera.</title>
        <authorList>
            <person name="Sun Z."/>
            <person name="Harris H.M."/>
            <person name="McCann A."/>
            <person name="Guo C."/>
            <person name="Argimon S."/>
            <person name="Zhang W."/>
            <person name="Yang X."/>
            <person name="Jeffery I.B."/>
            <person name="Cooney J.C."/>
            <person name="Kagawa T.F."/>
            <person name="Liu W."/>
            <person name="Song Y."/>
            <person name="Salvetti E."/>
            <person name="Wrobel A."/>
            <person name="Rasinkangas P."/>
            <person name="Parkhill J."/>
            <person name="Rea M.C."/>
            <person name="O'Sullivan O."/>
            <person name="Ritari J."/>
            <person name="Douillard F.P."/>
            <person name="Paul Ross R."/>
            <person name="Yang R."/>
            <person name="Briner A.E."/>
            <person name="Felis G.E."/>
            <person name="de Vos W.M."/>
            <person name="Barrangou R."/>
            <person name="Klaenhammer T.R."/>
            <person name="Caufield P.W."/>
            <person name="Cui Y."/>
            <person name="Zhang H."/>
            <person name="O'Toole P.W."/>
        </authorList>
    </citation>
    <scope>NUCLEOTIDE SEQUENCE [LARGE SCALE GENOMIC DNA]</scope>
    <source>
        <strain evidence="1 3">DSM 22301</strain>
    </source>
</reference>
<dbReference type="Proteomes" id="UP000051749">
    <property type="component" value="Unassembled WGS sequence"/>
</dbReference>